<name>A0ABW1SVG0_9ACTN</name>
<dbReference type="PROSITE" id="PS50043">
    <property type="entry name" value="HTH_LUXR_2"/>
    <property type="match status" value="1"/>
</dbReference>
<keyword evidence="2" id="KW-0805">Transcription regulation</keyword>
<sequence>MSQSAVAVEVVIADDEPLVRSGLRLILDGSAVEVVGEAGDGLDALELARRCRPRVLLADLRMPRMDGIELTRRIRHDPELDDVRVVVLTTFAEDDYLVRATQAGADGYLLKSMPPEDIVAGVAAAARGQTVLAPALVQRLLAEHVHGRVTASPAMERLTAREIDVLRLIAVGRSNLEIAHTLFVGEGTVKTHVASILRKLSVRDRVQAAIAAYEQGLVRPGEQG</sequence>
<evidence type="ECO:0000313" key="8">
    <source>
        <dbReference type="EMBL" id="MFC6236388.1"/>
    </source>
</evidence>
<dbReference type="PRINTS" id="PR00038">
    <property type="entry name" value="HTHLUXR"/>
</dbReference>
<keyword evidence="1 5" id="KW-0597">Phosphoprotein</keyword>
<evidence type="ECO:0000259" key="7">
    <source>
        <dbReference type="PROSITE" id="PS50110"/>
    </source>
</evidence>
<evidence type="ECO:0000259" key="6">
    <source>
        <dbReference type="PROSITE" id="PS50043"/>
    </source>
</evidence>
<feature type="domain" description="HTH luxR-type" evidence="6">
    <location>
        <begin position="151"/>
        <end position="216"/>
    </location>
</feature>
<dbReference type="SUPFAM" id="SSF52172">
    <property type="entry name" value="CheY-like"/>
    <property type="match status" value="1"/>
</dbReference>
<dbReference type="InterPro" id="IPR011006">
    <property type="entry name" value="CheY-like_superfamily"/>
</dbReference>
<dbReference type="InterPro" id="IPR039420">
    <property type="entry name" value="WalR-like"/>
</dbReference>
<feature type="domain" description="Response regulatory" evidence="7">
    <location>
        <begin position="9"/>
        <end position="126"/>
    </location>
</feature>
<dbReference type="InterPro" id="IPR016032">
    <property type="entry name" value="Sig_transdc_resp-reg_C-effctor"/>
</dbReference>
<dbReference type="PANTHER" id="PTHR43214">
    <property type="entry name" value="TWO-COMPONENT RESPONSE REGULATOR"/>
    <property type="match status" value="1"/>
</dbReference>
<dbReference type="CDD" id="cd06170">
    <property type="entry name" value="LuxR_C_like"/>
    <property type="match status" value="1"/>
</dbReference>
<organism evidence="8 9">
    <name type="scientific">Longivirga aurantiaca</name>
    <dbReference type="NCBI Taxonomy" id="1837743"/>
    <lineage>
        <taxon>Bacteria</taxon>
        <taxon>Bacillati</taxon>
        <taxon>Actinomycetota</taxon>
        <taxon>Actinomycetes</taxon>
        <taxon>Sporichthyales</taxon>
        <taxon>Sporichthyaceae</taxon>
        <taxon>Longivirga</taxon>
    </lineage>
</organism>
<gene>
    <name evidence="8" type="ORF">ACFQGU_00740</name>
</gene>
<proteinExistence type="predicted"/>
<keyword evidence="3" id="KW-0238">DNA-binding</keyword>
<evidence type="ECO:0000256" key="1">
    <source>
        <dbReference type="ARBA" id="ARBA00022553"/>
    </source>
</evidence>
<reference evidence="9" key="1">
    <citation type="journal article" date="2019" name="Int. J. Syst. Evol. Microbiol.">
        <title>The Global Catalogue of Microorganisms (GCM) 10K type strain sequencing project: providing services to taxonomists for standard genome sequencing and annotation.</title>
        <authorList>
            <consortium name="The Broad Institute Genomics Platform"/>
            <consortium name="The Broad Institute Genome Sequencing Center for Infectious Disease"/>
            <person name="Wu L."/>
            <person name="Ma J."/>
        </authorList>
    </citation>
    <scope>NUCLEOTIDE SEQUENCE [LARGE SCALE GENOMIC DNA]</scope>
    <source>
        <strain evidence="9">CGMCC 4.7317</strain>
    </source>
</reference>
<feature type="modified residue" description="4-aspartylphosphate" evidence="5">
    <location>
        <position position="59"/>
    </location>
</feature>
<evidence type="ECO:0000256" key="4">
    <source>
        <dbReference type="ARBA" id="ARBA00023163"/>
    </source>
</evidence>
<dbReference type="Pfam" id="PF00196">
    <property type="entry name" value="GerE"/>
    <property type="match status" value="1"/>
</dbReference>
<dbReference type="InterPro" id="IPR058245">
    <property type="entry name" value="NreC/VraR/RcsB-like_REC"/>
</dbReference>
<protein>
    <submittedName>
        <fullName evidence="8">Response regulator</fullName>
    </submittedName>
</protein>
<dbReference type="Proteomes" id="UP001596138">
    <property type="component" value="Unassembled WGS sequence"/>
</dbReference>
<dbReference type="CDD" id="cd17535">
    <property type="entry name" value="REC_NarL-like"/>
    <property type="match status" value="1"/>
</dbReference>
<dbReference type="InterPro" id="IPR000792">
    <property type="entry name" value="Tscrpt_reg_LuxR_C"/>
</dbReference>
<dbReference type="EMBL" id="JBHSTI010000002">
    <property type="protein sequence ID" value="MFC6236388.1"/>
    <property type="molecule type" value="Genomic_DNA"/>
</dbReference>
<evidence type="ECO:0000313" key="9">
    <source>
        <dbReference type="Proteomes" id="UP001596138"/>
    </source>
</evidence>
<dbReference type="PANTHER" id="PTHR43214:SF24">
    <property type="entry name" value="TRANSCRIPTIONAL REGULATORY PROTEIN NARL-RELATED"/>
    <property type="match status" value="1"/>
</dbReference>
<dbReference type="InterPro" id="IPR001789">
    <property type="entry name" value="Sig_transdc_resp-reg_receiver"/>
</dbReference>
<dbReference type="Gene3D" id="3.40.50.2300">
    <property type="match status" value="1"/>
</dbReference>
<evidence type="ECO:0000256" key="3">
    <source>
        <dbReference type="ARBA" id="ARBA00023125"/>
    </source>
</evidence>
<evidence type="ECO:0000256" key="5">
    <source>
        <dbReference type="PROSITE-ProRule" id="PRU00169"/>
    </source>
</evidence>
<dbReference type="PROSITE" id="PS00622">
    <property type="entry name" value="HTH_LUXR_1"/>
    <property type="match status" value="1"/>
</dbReference>
<dbReference type="PROSITE" id="PS50110">
    <property type="entry name" value="RESPONSE_REGULATORY"/>
    <property type="match status" value="1"/>
</dbReference>
<dbReference type="SMART" id="SM00448">
    <property type="entry name" value="REC"/>
    <property type="match status" value="1"/>
</dbReference>
<comment type="caution">
    <text evidence="8">The sequence shown here is derived from an EMBL/GenBank/DDBJ whole genome shotgun (WGS) entry which is preliminary data.</text>
</comment>
<evidence type="ECO:0000256" key="2">
    <source>
        <dbReference type="ARBA" id="ARBA00023015"/>
    </source>
</evidence>
<dbReference type="Pfam" id="PF00072">
    <property type="entry name" value="Response_reg"/>
    <property type="match status" value="1"/>
</dbReference>
<accession>A0ABW1SVG0</accession>
<dbReference type="SMART" id="SM00421">
    <property type="entry name" value="HTH_LUXR"/>
    <property type="match status" value="1"/>
</dbReference>
<keyword evidence="4" id="KW-0804">Transcription</keyword>
<keyword evidence="9" id="KW-1185">Reference proteome</keyword>
<dbReference type="RefSeq" id="WP_386763434.1">
    <property type="nucleotide sequence ID" value="NZ_JBHSTI010000002.1"/>
</dbReference>
<dbReference type="SUPFAM" id="SSF46894">
    <property type="entry name" value="C-terminal effector domain of the bipartite response regulators"/>
    <property type="match status" value="1"/>
</dbReference>